<evidence type="ECO:0000256" key="5">
    <source>
        <dbReference type="ARBA" id="ARBA00012251"/>
    </source>
</evidence>
<dbReference type="AlphaFoldDB" id="A0A022PTD3"/>
<dbReference type="SMART" id="SM00591">
    <property type="entry name" value="RWD"/>
    <property type="match status" value="1"/>
</dbReference>
<dbReference type="SMART" id="SM00647">
    <property type="entry name" value="IBR"/>
    <property type="match status" value="2"/>
</dbReference>
<proteinExistence type="inferred from homology"/>
<feature type="domain" description="RWD" evidence="14">
    <location>
        <begin position="24"/>
        <end position="155"/>
    </location>
</feature>
<dbReference type="PROSITE" id="PS00518">
    <property type="entry name" value="ZF_RING_1"/>
    <property type="match status" value="1"/>
</dbReference>
<dbReference type="PROSITE" id="PS50089">
    <property type="entry name" value="ZF_RING_2"/>
    <property type="match status" value="1"/>
</dbReference>
<evidence type="ECO:0000256" key="8">
    <source>
        <dbReference type="ARBA" id="ARBA00022737"/>
    </source>
</evidence>
<dbReference type="PANTHER" id="PTHR11685">
    <property type="entry name" value="RBR FAMILY RING FINGER AND IBR DOMAIN-CONTAINING"/>
    <property type="match status" value="1"/>
</dbReference>
<organism evidence="16 17">
    <name type="scientific">Erythranthe guttata</name>
    <name type="common">Yellow monkey flower</name>
    <name type="synonym">Mimulus guttatus</name>
    <dbReference type="NCBI Taxonomy" id="4155"/>
    <lineage>
        <taxon>Eukaryota</taxon>
        <taxon>Viridiplantae</taxon>
        <taxon>Streptophyta</taxon>
        <taxon>Embryophyta</taxon>
        <taxon>Tracheophyta</taxon>
        <taxon>Spermatophyta</taxon>
        <taxon>Magnoliopsida</taxon>
        <taxon>eudicotyledons</taxon>
        <taxon>Gunneridae</taxon>
        <taxon>Pentapetalae</taxon>
        <taxon>asterids</taxon>
        <taxon>lamiids</taxon>
        <taxon>Lamiales</taxon>
        <taxon>Phrymaceae</taxon>
        <taxon>Erythranthe</taxon>
    </lineage>
</organism>
<evidence type="ECO:0000313" key="16">
    <source>
        <dbReference type="EMBL" id="EYU19051.1"/>
    </source>
</evidence>
<keyword evidence="7" id="KW-0479">Metal-binding</keyword>
<dbReference type="SMART" id="SM00184">
    <property type="entry name" value="RING"/>
    <property type="match status" value="3"/>
</dbReference>
<reference evidence="16 17" key="1">
    <citation type="journal article" date="2013" name="Proc. Natl. Acad. Sci. U.S.A.">
        <title>Fine-scale variation in meiotic recombination in Mimulus inferred from population shotgun sequencing.</title>
        <authorList>
            <person name="Hellsten U."/>
            <person name="Wright K.M."/>
            <person name="Jenkins J."/>
            <person name="Shu S."/>
            <person name="Yuan Y."/>
            <person name="Wessler S.R."/>
            <person name="Schmutz J."/>
            <person name="Willis J.H."/>
            <person name="Rokhsar D.S."/>
        </authorList>
    </citation>
    <scope>NUCLEOTIDE SEQUENCE [LARGE SCALE GENOMIC DNA]</scope>
    <source>
        <strain evidence="17">cv. DUN x IM62</strain>
    </source>
</reference>
<dbReference type="InterPro" id="IPR017907">
    <property type="entry name" value="Znf_RING_CS"/>
</dbReference>
<dbReference type="GO" id="GO:0016567">
    <property type="term" value="P:protein ubiquitination"/>
    <property type="evidence" value="ECO:0007669"/>
    <property type="project" value="UniProtKB-UniPathway"/>
</dbReference>
<feature type="domain" description="RING-type" evidence="15">
    <location>
        <begin position="207"/>
        <end position="434"/>
    </location>
</feature>
<evidence type="ECO:0000256" key="9">
    <source>
        <dbReference type="ARBA" id="ARBA00022771"/>
    </source>
</evidence>
<sequence length="516" mass="59725">MNRLQNQEHVLEFQIQFLMMEQNVKLLAMESIYGDNILILDNQSGLKCFQAHINIEVPKGVCITANFGSDKRDDISSDFSYSFQVEYLPPIILTCLLPKSYPSNSAPYFTISVQWMGSSRISELCLKLDEIWLQNAGHEVIYEWVEWLHSCTLSHFGFDAEILLGPYGLRQDNKDMRAISSSVSLDIDIPSLKSYNEEQKHHNFCRNMQQCRICFSEFPGSDFIKLACEHFFCEKCLKTFSEIHITEGTVMKLECPEAKCEGMIPPGLLKRLLGEEEFEKWESLMLVKTLESMSDVVYCPRCETACIQDETDHAQCSNCYYSFCTLCWDRRHLGTTCTSPEMKLVLLQKRQASTLMKGEQRRREQDMINQILSVKEINRFAKQCPRCKMAISRTEGCNKMVCENCGQYFCYVCNEEISGYEHFRDSKCKLFPTEEIQRWEDRMNNGLQVVGQIQEQLITGNAHPCPNCRQQNVKVGNNNHILCWACQNHYCYLCNKTVRRSTQHYGPKGCKQHTQG</sequence>
<dbReference type="InterPro" id="IPR044066">
    <property type="entry name" value="TRIAD_supradom"/>
</dbReference>
<dbReference type="SUPFAM" id="SSF57850">
    <property type="entry name" value="RING/U-box"/>
    <property type="match status" value="4"/>
</dbReference>
<dbReference type="UniPathway" id="UPA00143"/>
<dbReference type="InterPro" id="IPR031127">
    <property type="entry name" value="E3_UB_ligase_RBR"/>
</dbReference>
<dbReference type="GO" id="GO:0031624">
    <property type="term" value="F:ubiquitin conjugating enzyme binding"/>
    <property type="evidence" value="ECO:0000318"/>
    <property type="project" value="GO_Central"/>
</dbReference>
<protein>
    <recommendedName>
        <fullName evidence="5">RBR-type E3 ubiquitin transferase</fullName>
        <ecNumber evidence="5">2.3.2.31</ecNumber>
    </recommendedName>
</protein>
<accession>A0A022PTD3</accession>
<dbReference type="FunFam" id="1.20.120.1750:FF:000029">
    <property type="entry name" value="RBR-type E3 ubiquitin transferase"/>
    <property type="match status" value="1"/>
</dbReference>
<evidence type="ECO:0000256" key="1">
    <source>
        <dbReference type="ARBA" id="ARBA00001798"/>
    </source>
</evidence>
<dbReference type="GO" id="GO:0061630">
    <property type="term" value="F:ubiquitin protein ligase activity"/>
    <property type="evidence" value="ECO:0000318"/>
    <property type="project" value="GO_Central"/>
</dbReference>
<dbReference type="EC" id="2.3.2.31" evidence="5"/>
<evidence type="ECO:0000259" key="14">
    <source>
        <dbReference type="PROSITE" id="PS50908"/>
    </source>
</evidence>
<keyword evidence="11" id="KW-0862">Zinc</keyword>
<dbReference type="InterPro" id="IPR002867">
    <property type="entry name" value="IBR_dom"/>
</dbReference>
<feature type="domain" description="RING-type" evidence="13">
    <location>
        <begin position="211"/>
        <end position="259"/>
    </location>
</feature>
<dbReference type="Gene3D" id="1.20.120.1750">
    <property type="match status" value="1"/>
</dbReference>
<dbReference type="Pfam" id="PF26200">
    <property type="entry name" value="Rcat_RNF216"/>
    <property type="match status" value="1"/>
</dbReference>
<evidence type="ECO:0000256" key="11">
    <source>
        <dbReference type="ARBA" id="ARBA00022833"/>
    </source>
</evidence>
<dbReference type="Gene3D" id="3.10.110.10">
    <property type="entry name" value="Ubiquitin Conjugating Enzyme"/>
    <property type="match status" value="1"/>
</dbReference>
<evidence type="ECO:0000313" key="17">
    <source>
        <dbReference type="Proteomes" id="UP000030748"/>
    </source>
</evidence>
<keyword evidence="17" id="KW-1185">Reference proteome</keyword>
<dbReference type="InterPro" id="IPR016135">
    <property type="entry name" value="UBQ-conjugating_enzyme/RWD"/>
</dbReference>
<keyword evidence="8" id="KW-0677">Repeat</keyword>
<dbReference type="GO" id="GO:0005737">
    <property type="term" value="C:cytoplasm"/>
    <property type="evidence" value="ECO:0000318"/>
    <property type="project" value="GO_Central"/>
</dbReference>
<comment type="similarity">
    <text evidence="4">Belongs to the RBR family. Ariadne subfamily.</text>
</comment>
<dbReference type="SUPFAM" id="SSF54495">
    <property type="entry name" value="UBC-like"/>
    <property type="match status" value="1"/>
</dbReference>
<dbReference type="GO" id="GO:0006511">
    <property type="term" value="P:ubiquitin-dependent protein catabolic process"/>
    <property type="evidence" value="ECO:0000318"/>
    <property type="project" value="GO_Central"/>
</dbReference>
<comment type="cofactor">
    <cofactor evidence="2">
        <name>Zn(2+)</name>
        <dbReference type="ChEBI" id="CHEBI:29105"/>
    </cofactor>
</comment>
<evidence type="ECO:0000259" key="15">
    <source>
        <dbReference type="PROSITE" id="PS51873"/>
    </source>
</evidence>
<gene>
    <name evidence="16" type="ORF">MIMGU_mgv1a004649mg</name>
</gene>
<keyword evidence="9 12" id="KW-0863">Zinc-finger</keyword>
<name>A0A022PTD3_ERYGU</name>
<dbReference type="GO" id="GO:0008270">
    <property type="term" value="F:zinc ion binding"/>
    <property type="evidence" value="ECO:0007669"/>
    <property type="project" value="UniProtKB-KW"/>
</dbReference>
<dbReference type="CDD" id="cd20341">
    <property type="entry name" value="BRcat_RBR_RNF14"/>
    <property type="match status" value="1"/>
</dbReference>
<evidence type="ECO:0000256" key="2">
    <source>
        <dbReference type="ARBA" id="ARBA00001947"/>
    </source>
</evidence>
<dbReference type="InterPro" id="IPR006575">
    <property type="entry name" value="RWD_dom"/>
</dbReference>
<evidence type="ECO:0000256" key="3">
    <source>
        <dbReference type="ARBA" id="ARBA00003976"/>
    </source>
</evidence>
<dbReference type="Pfam" id="PF01485">
    <property type="entry name" value="IBR"/>
    <property type="match status" value="1"/>
</dbReference>
<evidence type="ECO:0000256" key="4">
    <source>
        <dbReference type="ARBA" id="ARBA00005884"/>
    </source>
</evidence>
<dbReference type="CDD" id="cd23820">
    <property type="entry name" value="RWD_RNF14"/>
    <property type="match status" value="1"/>
</dbReference>
<evidence type="ECO:0000256" key="6">
    <source>
        <dbReference type="ARBA" id="ARBA00022679"/>
    </source>
</evidence>
<dbReference type="GO" id="GO:0000151">
    <property type="term" value="C:ubiquitin ligase complex"/>
    <property type="evidence" value="ECO:0000318"/>
    <property type="project" value="GO_Central"/>
</dbReference>
<evidence type="ECO:0000256" key="10">
    <source>
        <dbReference type="ARBA" id="ARBA00022786"/>
    </source>
</evidence>
<keyword evidence="6" id="KW-0808">Transferase</keyword>
<dbReference type="eggNOG" id="KOG1814">
    <property type="taxonomic scope" value="Eukaryota"/>
</dbReference>
<dbReference type="Gene3D" id="3.30.40.10">
    <property type="entry name" value="Zinc/RING finger domain, C3HC4 (zinc finger)"/>
    <property type="match status" value="1"/>
</dbReference>
<dbReference type="FunFam" id="3.30.40.10:FF:000358">
    <property type="entry name" value="RBR-type E3 ubiquitin transferase"/>
    <property type="match status" value="1"/>
</dbReference>
<dbReference type="Pfam" id="PF05773">
    <property type="entry name" value="RWD"/>
    <property type="match status" value="1"/>
</dbReference>
<evidence type="ECO:0000259" key="13">
    <source>
        <dbReference type="PROSITE" id="PS50089"/>
    </source>
</evidence>
<dbReference type="PROSITE" id="PS50908">
    <property type="entry name" value="RWD"/>
    <property type="match status" value="1"/>
</dbReference>
<dbReference type="InterPro" id="IPR013083">
    <property type="entry name" value="Znf_RING/FYVE/PHD"/>
</dbReference>
<dbReference type="PROSITE" id="PS51873">
    <property type="entry name" value="TRIAD"/>
    <property type="match status" value="1"/>
</dbReference>
<comment type="catalytic activity">
    <reaction evidence="1">
        <text>[E2 ubiquitin-conjugating enzyme]-S-ubiquitinyl-L-cysteine + [acceptor protein]-L-lysine = [E2 ubiquitin-conjugating enzyme]-L-cysteine + [acceptor protein]-N(6)-ubiquitinyl-L-lysine.</text>
        <dbReference type="EC" id="2.3.2.31"/>
    </reaction>
</comment>
<dbReference type="InterPro" id="IPR001841">
    <property type="entry name" value="Znf_RING"/>
</dbReference>
<comment type="function">
    <text evidence="3">Might act as an E3 ubiquitin-protein ligase, or as part of E3 complex, which accepts ubiquitin from specific E2 ubiquitin-conjugating enzymes and then transfers it to substrates.</text>
</comment>
<dbReference type="STRING" id="4155.A0A022PTD3"/>
<evidence type="ECO:0000256" key="7">
    <source>
        <dbReference type="ARBA" id="ARBA00022723"/>
    </source>
</evidence>
<dbReference type="Proteomes" id="UP000030748">
    <property type="component" value="Unassembled WGS sequence"/>
</dbReference>
<keyword evidence="10" id="KW-0833">Ubl conjugation pathway</keyword>
<dbReference type="EMBL" id="KI632305">
    <property type="protein sequence ID" value="EYU19051.1"/>
    <property type="molecule type" value="Genomic_DNA"/>
</dbReference>
<evidence type="ECO:0000256" key="12">
    <source>
        <dbReference type="PROSITE-ProRule" id="PRU00175"/>
    </source>
</evidence>